<sequence length="58" mass="6382">MIRWNERFCAVTKMEYMANLKTVALSTVPVPDRIGSMVGVKDARIIGPVTPASPVYTV</sequence>
<reference evidence="1 2" key="1">
    <citation type="submission" date="2024-04" db="EMBL/GenBank/DDBJ databases">
        <title>Draft genome sequence of Halopseudomonas sabulinigri NBRC 116187.</title>
        <authorList>
            <person name="Miyakawa T."/>
            <person name="Kusuya Y."/>
            <person name="Miura T."/>
        </authorList>
    </citation>
    <scope>NUCLEOTIDE SEQUENCE [LARGE SCALE GENOMIC DNA]</scope>
    <source>
        <strain evidence="1 2">4NH20-0042</strain>
    </source>
</reference>
<proteinExistence type="predicted"/>
<protein>
    <submittedName>
        <fullName evidence="1">Uncharacterized protein</fullName>
    </submittedName>
</protein>
<keyword evidence="2" id="KW-1185">Reference proteome</keyword>
<gene>
    <name evidence="1" type="ORF">NBRC116187_06030</name>
</gene>
<comment type="caution">
    <text evidence="1">The sequence shown here is derived from an EMBL/GenBank/DDBJ whole genome shotgun (WGS) entry which is preliminary data.</text>
</comment>
<dbReference type="EMBL" id="BAABWD010000001">
    <property type="protein sequence ID" value="GAA6130243.1"/>
    <property type="molecule type" value="Genomic_DNA"/>
</dbReference>
<evidence type="ECO:0000313" key="1">
    <source>
        <dbReference type="EMBL" id="GAA6130243.1"/>
    </source>
</evidence>
<evidence type="ECO:0000313" key="2">
    <source>
        <dbReference type="Proteomes" id="UP001486808"/>
    </source>
</evidence>
<dbReference type="Proteomes" id="UP001486808">
    <property type="component" value="Unassembled WGS sequence"/>
</dbReference>
<name>A0ABP9ZLA1_9GAMM</name>
<organism evidence="1 2">
    <name type="scientific">Halopseudomonas sabulinigri</name>
    <dbReference type="NCBI Taxonomy" id="472181"/>
    <lineage>
        <taxon>Bacteria</taxon>
        <taxon>Pseudomonadati</taxon>
        <taxon>Pseudomonadota</taxon>
        <taxon>Gammaproteobacteria</taxon>
        <taxon>Pseudomonadales</taxon>
        <taxon>Pseudomonadaceae</taxon>
        <taxon>Halopseudomonas</taxon>
    </lineage>
</organism>
<accession>A0ABP9ZLA1</accession>